<sequence length="189" mass="20981">MCIGIKSNRQKTVSLAPIRNILSQTPSFLAHGRHPANESLSFDCVEKGTPPGPYDLFVKGNSKRETSKGLDDLEPKITPHQLLPATQTPLKVEFADHTSFTEWPTVQGLHGHDEANYVTALLLAWAYILSARWSELLSRSSDHQCTVEYPINGMIAKSHGKYDVEVAIGDDIEESEARWWKAILVGDKG</sequence>
<protein>
    <submittedName>
        <fullName evidence="1">Uncharacterized protein</fullName>
    </submittedName>
</protein>
<organism evidence="1 2">
    <name type="scientific">Aspergillus udagawae</name>
    <dbReference type="NCBI Taxonomy" id="91492"/>
    <lineage>
        <taxon>Eukaryota</taxon>
        <taxon>Fungi</taxon>
        <taxon>Dikarya</taxon>
        <taxon>Ascomycota</taxon>
        <taxon>Pezizomycotina</taxon>
        <taxon>Eurotiomycetes</taxon>
        <taxon>Eurotiomycetidae</taxon>
        <taxon>Eurotiales</taxon>
        <taxon>Aspergillaceae</taxon>
        <taxon>Aspergillus</taxon>
        <taxon>Aspergillus subgen. Fumigati</taxon>
    </lineage>
</organism>
<name>A0ABQ1BEP1_9EURO</name>
<accession>A0ABQ1BEP1</accession>
<keyword evidence="2" id="KW-1185">Reference proteome</keyword>
<proteinExistence type="predicted"/>
<dbReference type="Proteomes" id="UP000465266">
    <property type="component" value="Unassembled WGS sequence"/>
</dbReference>
<evidence type="ECO:0000313" key="2">
    <source>
        <dbReference type="Proteomes" id="UP000465266"/>
    </source>
</evidence>
<reference evidence="1 2" key="1">
    <citation type="submission" date="2020-01" db="EMBL/GenBank/DDBJ databases">
        <title>Draft genome sequence of Aspergillus udagawae IFM 53868.</title>
        <authorList>
            <person name="Takahashi H."/>
            <person name="Yaguchi T."/>
        </authorList>
    </citation>
    <scope>NUCLEOTIDE SEQUENCE [LARGE SCALE GENOMIC DNA]</scope>
    <source>
        <strain evidence="1 2">IFM 53868</strain>
    </source>
</reference>
<gene>
    <name evidence="1" type="ORF">IFM53868_10643</name>
</gene>
<dbReference type="EMBL" id="BLKG01000253">
    <property type="protein sequence ID" value="GFG00159.1"/>
    <property type="molecule type" value="Genomic_DNA"/>
</dbReference>
<comment type="caution">
    <text evidence="1">The sequence shown here is derived from an EMBL/GenBank/DDBJ whole genome shotgun (WGS) entry which is preliminary data.</text>
</comment>
<evidence type="ECO:0000313" key="1">
    <source>
        <dbReference type="EMBL" id="GFG00159.1"/>
    </source>
</evidence>